<sequence length="212" mass="23117">MQILGGIFAATLSCLVWMAMPSFLRSEFKLAYVTDFSLYTCTCLRPLRACGRINASECDCDDHSFSALQRSGSSGLVHGTHITVWYTSPLNVALLLNNSEVHHLSLVKCDAAGGKAFSYDYFAVQRLEKLSVAYPHWHADPSSHDVVIGREPAGPLPAEARVAIIHLSVLTGKRTLKAYTVQAHRDSEGGFPFPNLHLARAGLPDAADTFIT</sequence>
<dbReference type="InterPro" id="IPR029250">
    <property type="entry name" value="ECPIP"/>
</dbReference>
<dbReference type="InParanoid" id="W5NLE7"/>
<dbReference type="AlphaFoldDB" id="W5NLE7"/>
<evidence type="ECO:0000313" key="2">
    <source>
        <dbReference type="Proteomes" id="UP000018468"/>
    </source>
</evidence>
<evidence type="ECO:0000313" key="1">
    <source>
        <dbReference type="Ensembl" id="ENSLOCP00000021456.1"/>
    </source>
</evidence>
<protein>
    <submittedName>
        <fullName evidence="1">Si:ch73-52p7.1</fullName>
    </submittedName>
</protein>
<dbReference type="EMBL" id="AHAT01027860">
    <property type="status" value="NOT_ANNOTATED_CDS"/>
    <property type="molecule type" value="Genomic_DNA"/>
</dbReference>
<keyword evidence="2" id="KW-1185">Reference proteome</keyword>
<proteinExistence type="predicted"/>
<reference evidence="1" key="3">
    <citation type="submission" date="2025-09" db="UniProtKB">
        <authorList>
            <consortium name="Ensembl"/>
        </authorList>
    </citation>
    <scope>IDENTIFICATION</scope>
</reference>
<dbReference type="GeneTree" id="ENSGT01030000235197"/>
<dbReference type="HOGENOM" id="CLU_1323512_0_0_1"/>
<organism evidence="1 2">
    <name type="scientific">Lepisosteus oculatus</name>
    <name type="common">Spotted gar</name>
    <dbReference type="NCBI Taxonomy" id="7918"/>
    <lineage>
        <taxon>Eukaryota</taxon>
        <taxon>Metazoa</taxon>
        <taxon>Chordata</taxon>
        <taxon>Craniata</taxon>
        <taxon>Vertebrata</taxon>
        <taxon>Euteleostomi</taxon>
        <taxon>Actinopterygii</taxon>
        <taxon>Neopterygii</taxon>
        <taxon>Holostei</taxon>
        <taxon>Semionotiformes</taxon>
        <taxon>Lepisosteidae</taxon>
        <taxon>Lepisosteus</taxon>
    </lineage>
</organism>
<dbReference type="Proteomes" id="UP000018468">
    <property type="component" value="Linkage group LG16"/>
</dbReference>
<reference evidence="1" key="2">
    <citation type="submission" date="2025-08" db="UniProtKB">
        <authorList>
            <consortium name="Ensembl"/>
        </authorList>
    </citation>
    <scope>IDENTIFICATION</scope>
</reference>
<dbReference type="Ensembl" id="ENSLOCT00000021493.1">
    <property type="protein sequence ID" value="ENSLOCP00000021456.1"/>
    <property type="gene ID" value="ENSLOCG00000017351.1"/>
</dbReference>
<accession>W5NLE7</accession>
<name>W5NLE7_LEPOC</name>
<reference evidence="2" key="1">
    <citation type="submission" date="2011-12" db="EMBL/GenBank/DDBJ databases">
        <title>The Draft Genome of Lepisosteus oculatus.</title>
        <authorList>
            <consortium name="The Broad Institute Genome Assembly &amp; Analysis Group"/>
            <consortium name="Computational R&amp;D Group"/>
            <consortium name="and Sequencing Platform"/>
            <person name="Di Palma F."/>
            <person name="Alfoldi J."/>
            <person name="Johnson J."/>
            <person name="Berlin A."/>
            <person name="Gnerre S."/>
            <person name="Jaffe D."/>
            <person name="MacCallum I."/>
            <person name="Young S."/>
            <person name="Walker B.J."/>
            <person name="Lander E.S."/>
            <person name="Lindblad-Toh K."/>
        </authorList>
    </citation>
    <scope>NUCLEOTIDE SEQUENCE [LARGE SCALE GENOMIC DNA]</scope>
</reference>
<dbReference type="Bgee" id="ENSLOCG00000017351">
    <property type="expression patterns" value="Expressed in zone of skin and 10 other cell types or tissues"/>
</dbReference>
<dbReference type="Pfam" id="PF15137">
    <property type="entry name" value="ECPIP"/>
    <property type="match status" value="1"/>
</dbReference>
<dbReference type="OMA" id="IYVSFVY"/>
<dbReference type="eggNOG" id="ENOG502SA8I">
    <property type="taxonomic scope" value="Eukaryota"/>
</dbReference>